<reference evidence="3" key="1">
    <citation type="journal article" date="2023" name="Mol. Phylogenet. Evol.">
        <title>Genome-scale phylogeny and comparative genomics of the fungal order Sordariales.</title>
        <authorList>
            <person name="Hensen N."/>
            <person name="Bonometti L."/>
            <person name="Westerberg I."/>
            <person name="Brannstrom I.O."/>
            <person name="Guillou S."/>
            <person name="Cros-Aarteil S."/>
            <person name="Calhoun S."/>
            <person name="Haridas S."/>
            <person name="Kuo A."/>
            <person name="Mondo S."/>
            <person name="Pangilinan J."/>
            <person name="Riley R."/>
            <person name="LaButti K."/>
            <person name="Andreopoulos B."/>
            <person name="Lipzen A."/>
            <person name="Chen C."/>
            <person name="Yan M."/>
            <person name="Daum C."/>
            <person name="Ng V."/>
            <person name="Clum A."/>
            <person name="Steindorff A."/>
            <person name="Ohm R.A."/>
            <person name="Martin F."/>
            <person name="Silar P."/>
            <person name="Natvig D.O."/>
            <person name="Lalanne C."/>
            <person name="Gautier V."/>
            <person name="Ament-Velasquez S.L."/>
            <person name="Kruys A."/>
            <person name="Hutchinson M.I."/>
            <person name="Powell A.J."/>
            <person name="Barry K."/>
            <person name="Miller A.N."/>
            <person name="Grigoriev I.V."/>
            <person name="Debuchy R."/>
            <person name="Gladieux P."/>
            <person name="Hiltunen Thoren M."/>
            <person name="Johannesson H."/>
        </authorList>
    </citation>
    <scope>NUCLEOTIDE SEQUENCE</scope>
    <source>
        <strain evidence="3">CBS 990.96</strain>
    </source>
</reference>
<feature type="transmembrane region" description="Helical" evidence="2">
    <location>
        <begin position="91"/>
        <end position="108"/>
    </location>
</feature>
<accession>A0AAN7BGS6</accession>
<organism evidence="3 4">
    <name type="scientific">Podospora fimiseda</name>
    <dbReference type="NCBI Taxonomy" id="252190"/>
    <lineage>
        <taxon>Eukaryota</taxon>
        <taxon>Fungi</taxon>
        <taxon>Dikarya</taxon>
        <taxon>Ascomycota</taxon>
        <taxon>Pezizomycotina</taxon>
        <taxon>Sordariomycetes</taxon>
        <taxon>Sordariomycetidae</taxon>
        <taxon>Sordariales</taxon>
        <taxon>Podosporaceae</taxon>
        <taxon>Podospora</taxon>
    </lineage>
</organism>
<evidence type="ECO:0000313" key="3">
    <source>
        <dbReference type="EMBL" id="KAK4222850.1"/>
    </source>
</evidence>
<keyword evidence="4" id="KW-1185">Reference proteome</keyword>
<comment type="caution">
    <text evidence="3">The sequence shown here is derived from an EMBL/GenBank/DDBJ whole genome shotgun (WGS) entry which is preliminary data.</text>
</comment>
<keyword evidence="2" id="KW-0472">Membrane</keyword>
<evidence type="ECO:0000256" key="2">
    <source>
        <dbReference type="SAM" id="Phobius"/>
    </source>
</evidence>
<keyword evidence="2" id="KW-0812">Transmembrane</keyword>
<dbReference type="Proteomes" id="UP001301958">
    <property type="component" value="Unassembled WGS sequence"/>
</dbReference>
<evidence type="ECO:0000256" key="1">
    <source>
        <dbReference type="SAM" id="MobiDB-lite"/>
    </source>
</evidence>
<feature type="region of interest" description="Disordered" evidence="1">
    <location>
        <begin position="1"/>
        <end position="41"/>
    </location>
</feature>
<feature type="compositionally biased region" description="Polar residues" evidence="1">
    <location>
        <begin position="1"/>
        <end position="10"/>
    </location>
</feature>
<keyword evidence="2" id="KW-1133">Transmembrane helix</keyword>
<dbReference type="EMBL" id="MU865451">
    <property type="protein sequence ID" value="KAK4222850.1"/>
    <property type="molecule type" value="Genomic_DNA"/>
</dbReference>
<reference evidence="3" key="2">
    <citation type="submission" date="2023-05" db="EMBL/GenBank/DDBJ databases">
        <authorList>
            <consortium name="Lawrence Berkeley National Laboratory"/>
            <person name="Steindorff A."/>
            <person name="Hensen N."/>
            <person name="Bonometti L."/>
            <person name="Westerberg I."/>
            <person name="Brannstrom I.O."/>
            <person name="Guillou S."/>
            <person name="Cros-Aarteil S."/>
            <person name="Calhoun S."/>
            <person name="Haridas S."/>
            <person name="Kuo A."/>
            <person name="Mondo S."/>
            <person name="Pangilinan J."/>
            <person name="Riley R."/>
            <person name="Labutti K."/>
            <person name="Andreopoulos B."/>
            <person name="Lipzen A."/>
            <person name="Chen C."/>
            <person name="Yanf M."/>
            <person name="Daum C."/>
            <person name="Ng V."/>
            <person name="Clum A."/>
            <person name="Ohm R."/>
            <person name="Martin F."/>
            <person name="Silar P."/>
            <person name="Natvig D."/>
            <person name="Lalanne C."/>
            <person name="Gautier V."/>
            <person name="Ament-Velasquez S.L."/>
            <person name="Kruys A."/>
            <person name="Hutchinson M.I."/>
            <person name="Powell A.J."/>
            <person name="Barry K."/>
            <person name="Miller A.N."/>
            <person name="Grigoriev I.V."/>
            <person name="Debuchy R."/>
            <person name="Gladieux P."/>
            <person name="Thoren M.H."/>
            <person name="Johannesson H."/>
        </authorList>
    </citation>
    <scope>NUCLEOTIDE SEQUENCE</scope>
    <source>
        <strain evidence="3">CBS 990.96</strain>
    </source>
</reference>
<gene>
    <name evidence="3" type="ORF">QBC38DRAFT_459963</name>
</gene>
<proteinExistence type="predicted"/>
<dbReference type="AlphaFoldDB" id="A0AAN7BGS6"/>
<name>A0AAN7BGS6_9PEZI</name>
<protein>
    <submittedName>
        <fullName evidence="3">Uncharacterized protein</fullName>
    </submittedName>
</protein>
<sequence>MNTETRPPTHNQHHQDAADTTSSAVARDAPIVHATSSAEDEDEKLDQIFAEIRQLKAIPVYIDDSVNPIEDTFGFYNMAMVQRRKEQLKDLGMVIGVVVVVGLAWTLYF</sequence>
<evidence type="ECO:0000313" key="4">
    <source>
        <dbReference type="Proteomes" id="UP001301958"/>
    </source>
</evidence>